<organism evidence="2 3">
    <name type="scientific">Ramazzottius varieornatus</name>
    <name type="common">Water bear</name>
    <name type="synonym">Tardigrade</name>
    <dbReference type="NCBI Taxonomy" id="947166"/>
    <lineage>
        <taxon>Eukaryota</taxon>
        <taxon>Metazoa</taxon>
        <taxon>Ecdysozoa</taxon>
        <taxon>Tardigrada</taxon>
        <taxon>Eutardigrada</taxon>
        <taxon>Parachela</taxon>
        <taxon>Hypsibioidea</taxon>
        <taxon>Ramazzottiidae</taxon>
        <taxon>Ramazzottius</taxon>
    </lineage>
</organism>
<evidence type="ECO:0000313" key="2">
    <source>
        <dbReference type="EMBL" id="GAU92808.1"/>
    </source>
</evidence>
<dbReference type="AlphaFoldDB" id="A0A1D1V2X2"/>
<feature type="region of interest" description="Disordered" evidence="1">
    <location>
        <begin position="67"/>
        <end position="181"/>
    </location>
</feature>
<feature type="compositionally biased region" description="Basic and acidic residues" evidence="1">
    <location>
        <begin position="155"/>
        <end position="165"/>
    </location>
</feature>
<feature type="compositionally biased region" description="Acidic residues" evidence="1">
    <location>
        <begin position="285"/>
        <end position="312"/>
    </location>
</feature>
<feature type="region of interest" description="Disordered" evidence="1">
    <location>
        <begin position="257"/>
        <end position="312"/>
    </location>
</feature>
<protein>
    <submittedName>
        <fullName evidence="2">Uncharacterized protein</fullName>
    </submittedName>
</protein>
<gene>
    <name evidence="2" type="primary">RvY_04842</name>
    <name evidence="2" type="synonym">RvY_04842.1</name>
    <name evidence="2" type="ORF">RvY_04842-1</name>
</gene>
<proteinExistence type="predicted"/>
<feature type="region of interest" description="Disordered" evidence="1">
    <location>
        <begin position="1"/>
        <end position="47"/>
    </location>
</feature>
<accession>A0A1D1V2X2</accession>
<evidence type="ECO:0000313" key="3">
    <source>
        <dbReference type="Proteomes" id="UP000186922"/>
    </source>
</evidence>
<dbReference type="EMBL" id="BDGG01000002">
    <property type="protein sequence ID" value="GAU92808.1"/>
    <property type="molecule type" value="Genomic_DNA"/>
</dbReference>
<feature type="region of interest" description="Disordered" evidence="1">
    <location>
        <begin position="193"/>
        <end position="223"/>
    </location>
</feature>
<feature type="compositionally biased region" description="Low complexity" evidence="1">
    <location>
        <begin position="208"/>
        <end position="217"/>
    </location>
</feature>
<feature type="compositionally biased region" description="Low complexity" evidence="1">
    <location>
        <begin position="11"/>
        <end position="31"/>
    </location>
</feature>
<feature type="compositionally biased region" description="Basic and acidic residues" evidence="1">
    <location>
        <begin position="76"/>
        <end position="94"/>
    </location>
</feature>
<reference evidence="2 3" key="1">
    <citation type="journal article" date="2016" name="Nat. Commun.">
        <title>Extremotolerant tardigrade genome and improved radiotolerance of human cultured cells by tardigrade-unique protein.</title>
        <authorList>
            <person name="Hashimoto T."/>
            <person name="Horikawa D.D."/>
            <person name="Saito Y."/>
            <person name="Kuwahara H."/>
            <person name="Kozuka-Hata H."/>
            <person name="Shin-I T."/>
            <person name="Minakuchi Y."/>
            <person name="Ohishi K."/>
            <person name="Motoyama A."/>
            <person name="Aizu T."/>
            <person name="Enomoto A."/>
            <person name="Kondo K."/>
            <person name="Tanaka S."/>
            <person name="Hara Y."/>
            <person name="Koshikawa S."/>
            <person name="Sagara H."/>
            <person name="Miura T."/>
            <person name="Yokobori S."/>
            <person name="Miyagawa K."/>
            <person name="Suzuki Y."/>
            <person name="Kubo T."/>
            <person name="Oyama M."/>
            <person name="Kohara Y."/>
            <person name="Fujiyama A."/>
            <person name="Arakawa K."/>
            <person name="Katayama T."/>
            <person name="Toyoda A."/>
            <person name="Kunieda T."/>
        </authorList>
    </citation>
    <scope>NUCLEOTIDE SEQUENCE [LARGE SCALE GENOMIC DNA]</scope>
    <source>
        <strain evidence="2 3">YOKOZUNA-1</strain>
    </source>
</reference>
<feature type="compositionally biased region" description="Polar residues" evidence="1">
    <location>
        <begin position="259"/>
        <end position="272"/>
    </location>
</feature>
<evidence type="ECO:0000256" key="1">
    <source>
        <dbReference type="SAM" id="MobiDB-lite"/>
    </source>
</evidence>
<dbReference type="Proteomes" id="UP000186922">
    <property type="component" value="Unassembled WGS sequence"/>
</dbReference>
<name>A0A1D1V2X2_RAMVA</name>
<comment type="caution">
    <text evidence="2">The sequence shown here is derived from an EMBL/GenBank/DDBJ whole genome shotgun (WGS) entry which is preliminary data.</text>
</comment>
<feature type="compositionally biased region" description="Polar residues" evidence="1">
    <location>
        <begin position="193"/>
        <end position="202"/>
    </location>
</feature>
<keyword evidence="3" id="KW-1185">Reference proteome</keyword>
<sequence length="312" mass="35039">MNGSKKPDPFQQLSSSLASLNSSSPNQLQHSRNVARSPAASRIPNMPDAELKKFVESTEKMFADRSLLNALPDSGQKLRDNLEKAREELRKRESTPAFASADINEETTIESLPPKKVSPRLEEHVETSLVESMQSMKVATDGGHMNEEVNEAPEPSDRSDQEHTRSSRSPNTTTNYMDKKSVFRDLLQRIPDTTKSLSTLQLRDTWRSESPSAASPPKEGPKAAKVLTIEEGCELAKQHELARKEAQERHAQYVLTNFAPKSSTASQPSDSFSRAYDFYNHREPDEDYLTESEEADAEEDIDEESEPDEKEE</sequence>